<feature type="domain" description="Glycosyl transferase family 1" evidence="1">
    <location>
        <begin position="165"/>
        <end position="323"/>
    </location>
</feature>
<dbReference type="InterPro" id="IPR028098">
    <property type="entry name" value="Glyco_trans_4-like_N"/>
</dbReference>
<dbReference type="EMBL" id="CP049871">
    <property type="protein sequence ID" value="QIL02412.1"/>
    <property type="molecule type" value="Genomic_DNA"/>
</dbReference>
<accession>A0A6G7ZNB2</accession>
<dbReference type="PANTHER" id="PTHR12526">
    <property type="entry name" value="GLYCOSYLTRANSFERASE"/>
    <property type="match status" value="1"/>
</dbReference>
<dbReference type="CDD" id="cd03808">
    <property type="entry name" value="GT4_CapM-like"/>
    <property type="match status" value="1"/>
</dbReference>
<dbReference type="SUPFAM" id="SSF53756">
    <property type="entry name" value="UDP-Glycosyltransferase/glycogen phosphorylase"/>
    <property type="match status" value="1"/>
</dbReference>
<sequence>MLQSLQATGYRLAALVPDGDDVRPLSDLGVEVVPIAMSPRGISPLSDARLTYAYWRALRRLSPQAFLGFTPKPNIYGSLAARAAGVPVINNITGLGTGFLSGRMLERLVSGLYKAALHGSRRVFFHNPDDLALFVERRLVTPEQAEVIPGSGIDLDAFAPAPPRSGDGVVFLFVGRMLIDKGIVEFAEAARQVRRQIPDTRFVVVGGWSPHPKAASAEQIDGWKAEAILEFHGNRDDVRSFVEASDCVVLPSYREGLPRALLEASALARPLIAADVPGCRHLVEEGDNGFMCTVRSADALAEAMVRFARLPEEERNQMGRRARTNAEERFGHDRVTDAYIRALEPLSSQLTSV</sequence>
<dbReference type="Gene3D" id="3.40.50.2000">
    <property type="entry name" value="Glycogen Phosphorylase B"/>
    <property type="match status" value="2"/>
</dbReference>
<name>A0A6G7ZNB2_9SPHN</name>
<evidence type="ECO:0000259" key="2">
    <source>
        <dbReference type="Pfam" id="PF13579"/>
    </source>
</evidence>
<keyword evidence="4" id="KW-1185">Reference proteome</keyword>
<dbReference type="KEGG" id="ssin:G7078_06155"/>
<dbReference type="Proteomes" id="UP000502502">
    <property type="component" value="Chromosome"/>
</dbReference>
<reference evidence="3 4" key="1">
    <citation type="submission" date="2020-03" db="EMBL/GenBank/DDBJ databases">
        <title>Sphingomonas sp. nov., isolated from fish.</title>
        <authorList>
            <person name="Hyun D.-W."/>
            <person name="Bae J.-W."/>
        </authorList>
    </citation>
    <scope>NUCLEOTIDE SEQUENCE [LARGE SCALE GENOMIC DNA]</scope>
    <source>
        <strain evidence="3 4">HDW15C</strain>
    </source>
</reference>
<evidence type="ECO:0000259" key="1">
    <source>
        <dbReference type="Pfam" id="PF00534"/>
    </source>
</evidence>
<proteinExistence type="predicted"/>
<dbReference type="PANTHER" id="PTHR12526:SF638">
    <property type="entry name" value="SPORE COAT PROTEIN SA"/>
    <property type="match status" value="1"/>
</dbReference>
<keyword evidence="3" id="KW-0808">Transferase</keyword>
<gene>
    <name evidence="3" type="ORF">G7078_06155</name>
</gene>
<feature type="domain" description="Glycosyltransferase subfamily 4-like N-terminal" evidence="2">
    <location>
        <begin position="3"/>
        <end position="149"/>
    </location>
</feature>
<dbReference type="InterPro" id="IPR001296">
    <property type="entry name" value="Glyco_trans_1"/>
</dbReference>
<organism evidence="3 4">
    <name type="scientific">Sphingomonas sinipercae</name>
    <dbReference type="NCBI Taxonomy" id="2714944"/>
    <lineage>
        <taxon>Bacteria</taxon>
        <taxon>Pseudomonadati</taxon>
        <taxon>Pseudomonadota</taxon>
        <taxon>Alphaproteobacteria</taxon>
        <taxon>Sphingomonadales</taxon>
        <taxon>Sphingomonadaceae</taxon>
        <taxon>Sphingomonas</taxon>
    </lineage>
</organism>
<dbReference type="AlphaFoldDB" id="A0A6G7ZNB2"/>
<evidence type="ECO:0000313" key="4">
    <source>
        <dbReference type="Proteomes" id="UP000502502"/>
    </source>
</evidence>
<evidence type="ECO:0000313" key="3">
    <source>
        <dbReference type="EMBL" id="QIL02412.1"/>
    </source>
</evidence>
<protein>
    <submittedName>
        <fullName evidence="3">Glycosyltransferase family 4 protein</fullName>
    </submittedName>
</protein>
<dbReference type="GO" id="GO:0016757">
    <property type="term" value="F:glycosyltransferase activity"/>
    <property type="evidence" value="ECO:0007669"/>
    <property type="project" value="InterPro"/>
</dbReference>
<dbReference type="Pfam" id="PF13579">
    <property type="entry name" value="Glyco_trans_4_4"/>
    <property type="match status" value="1"/>
</dbReference>
<dbReference type="Pfam" id="PF00534">
    <property type="entry name" value="Glycos_transf_1"/>
    <property type="match status" value="1"/>
</dbReference>